<dbReference type="NCBIfam" id="TIGR00380">
    <property type="entry name" value="cobal_cbiB"/>
    <property type="match status" value="1"/>
</dbReference>
<feature type="transmembrane region" description="Helical" evidence="11">
    <location>
        <begin position="51"/>
        <end position="71"/>
    </location>
</feature>
<dbReference type="eggNOG" id="arCOG04274">
    <property type="taxonomic scope" value="Archaea"/>
</dbReference>
<feature type="transmembrane region" description="Helical" evidence="11">
    <location>
        <begin position="201"/>
        <end position="220"/>
    </location>
</feature>
<accession>E1RCW0</accession>
<dbReference type="UniPathway" id="UPA00148"/>
<dbReference type="STRING" id="679926.Mpet_0010"/>
<evidence type="ECO:0000256" key="7">
    <source>
        <dbReference type="ARBA" id="ARBA00022573"/>
    </source>
</evidence>
<evidence type="ECO:0000313" key="12">
    <source>
        <dbReference type="EMBL" id="ADN34791.1"/>
    </source>
</evidence>
<feature type="transmembrane region" description="Helical" evidence="11">
    <location>
        <begin position="150"/>
        <end position="168"/>
    </location>
</feature>
<dbReference type="KEGG" id="mpi:Mpet_0010"/>
<evidence type="ECO:0000256" key="5">
    <source>
        <dbReference type="ARBA" id="ARBA00016185"/>
    </source>
</evidence>
<dbReference type="GeneID" id="9742448"/>
<dbReference type="InterPro" id="IPR004485">
    <property type="entry name" value="Cobalamin_biosynth_CobD/CbiB"/>
</dbReference>
<dbReference type="GO" id="GO:0009236">
    <property type="term" value="P:cobalamin biosynthetic process"/>
    <property type="evidence" value="ECO:0007669"/>
    <property type="project" value="UniProtKB-UniRule"/>
</dbReference>
<name>E1RCW0_METP4</name>
<protein>
    <recommendedName>
        <fullName evidence="5 11">Probable cobalamin biosynthesis protein CobD</fullName>
    </recommendedName>
</protein>
<evidence type="ECO:0000256" key="8">
    <source>
        <dbReference type="ARBA" id="ARBA00022692"/>
    </source>
</evidence>
<dbReference type="HOGENOM" id="CLU_054212_0_2_2"/>
<evidence type="ECO:0000256" key="4">
    <source>
        <dbReference type="ARBA" id="ARBA00006263"/>
    </source>
</evidence>
<comment type="pathway">
    <text evidence="3 11">Cofactor biosynthesis; adenosylcobalamin biosynthesis.</text>
</comment>
<dbReference type="RefSeq" id="WP_013327970.1">
    <property type="nucleotide sequence ID" value="NC_014507.1"/>
</dbReference>
<dbReference type="EMBL" id="CP002117">
    <property type="protein sequence ID" value="ADN34791.1"/>
    <property type="molecule type" value="Genomic_DNA"/>
</dbReference>
<feature type="transmembrane region" description="Helical" evidence="11">
    <location>
        <begin position="282"/>
        <end position="307"/>
    </location>
</feature>
<dbReference type="GO" id="GO:0048472">
    <property type="term" value="F:threonine-phosphate decarboxylase activity"/>
    <property type="evidence" value="ECO:0007669"/>
    <property type="project" value="InterPro"/>
</dbReference>
<evidence type="ECO:0000256" key="11">
    <source>
        <dbReference type="HAMAP-Rule" id="MF_00024"/>
    </source>
</evidence>
<proteinExistence type="inferred from homology"/>
<dbReference type="GO" id="GO:0015420">
    <property type="term" value="F:ABC-type vitamin B12 transporter activity"/>
    <property type="evidence" value="ECO:0007669"/>
    <property type="project" value="UniProtKB-UniRule"/>
</dbReference>
<dbReference type="GO" id="GO:0005886">
    <property type="term" value="C:plasma membrane"/>
    <property type="evidence" value="ECO:0007669"/>
    <property type="project" value="UniProtKB-SubCell"/>
</dbReference>
<keyword evidence="8 11" id="KW-0812">Transmembrane</keyword>
<sequence length="309" mass="33827">MVLPVLIIWLSLLADRVAGDPPNRYHPVAWLGRFIGWWGRPAVYPEKIRRFAGFFMGILTAVLFSLPFFILDFYLPVWAAIVAAPFLLKICLAWRCLEEHVANVEKALSLDGDGRSEVGMLVSRDPDSLSEEEVLSAAYESMSENLTDSIVSPLFYYSLLGLGGAAFFRASNTMDAMLGYRDERIKIGWFPARLDDLLNFIPARLAGLSLVIWFAVKGSLGDARAVLKRDRKKRAGPNGGVTMSLIAGGCGIAFIKPGVYVIGDKKRSLKEAGADIRDAVRAATIISAVILSLVLLAAGGIVFRFLLCL</sequence>
<dbReference type="HAMAP" id="MF_00024">
    <property type="entry name" value="CobD_CbiB"/>
    <property type="match status" value="1"/>
</dbReference>
<comment type="similarity">
    <text evidence="4 11">Belongs to the CobD/CbiB family.</text>
</comment>
<reference evidence="12 13" key="1">
    <citation type="journal article" date="2010" name="Stand. Genomic Sci.">
        <title>Complete genome sequence of Methanoplanus petrolearius type strain (SEBR 4847).</title>
        <authorList>
            <person name="Brambilla E."/>
            <person name="Djao O.D."/>
            <person name="Daligault H."/>
            <person name="Lapidus A."/>
            <person name="Lucas S."/>
            <person name="Hammon N."/>
            <person name="Nolan M."/>
            <person name="Tice H."/>
            <person name="Cheng J.F."/>
            <person name="Han C."/>
            <person name="Tapia R."/>
            <person name="Goodwin L."/>
            <person name="Pitluck S."/>
            <person name="Liolios K."/>
            <person name="Ivanova N."/>
            <person name="Mavromatis K."/>
            <person name="Mikhailova N."/>
            <person name="Pati A."/>
            <person name="Chen A."/>
            <person name="Palaniappan K."/>
            <person name="Land M."/>
            <person name="Hauser L."/>
            <person name="Chang Y.J."/>
            <person name="Jeffries C.D."/>
            <person name="Rohde M."/>
            <person name="Spring S."/>
            <person name="Sikorski J."/>
            <person name="Goker M."/>
            <person name="Woyke T."/>
            <person name="Bristow J."/>
            <person name="Eisen J.A."/>
            <person name="Markowitz V."/>
            <person name="Hugenholtz P."/>
            <person name="Kyrpides N.C."/>
            <person name="Klenk H.P."/>
        </authorList>
    </citation>
    <scope>NUCLEOTIDE SEQUENCE [LARGE SCALE GENOMIC DNA]</scope>
    <source>
        <strain evidence="13">DSM 11571 / OCM 486 / SEBR 4847</strain>
    </source>
</reference>
<keyword evidence="9 11" id="KW-1133">Transmembrane helix</keyword>
<evidence type="ECO:0000256" key="3">
    <source>
        <dbReference type="ARBA" id="ARBA00004953"/>
    </source>
</evidence>
<evidence type="ECO:0000313" key="13">
    <source>
        <dbReference type="Proteomes" id="UP000006565"/>
    </source>
</evidence>
<dbReference type="Pfam" id="PF03186">
    <property type="entry name" value="CobD_Cbib"/>
    <property type="match status" value="1"/>
</dbReference>
<evidence type="ECO:0000256" key="10">
    <source>
        <dbReference type="ARBA" id="ARBA00023136"/>
    </source>
</evidence>
<organism evidence="12 13">
    <name type="scientific">Methanolacinia petrolearia (strain DSM 11571 / OCM 486 / SEBR 4847)</name>
    <name type="common">Methanoplanus petrolearius</name>
    <dbReference type="NCBI Taxonomy" id="679926"/>
    <lineage>
        <taxon>Archaea</taxon>
        <taxon>Methanobacteriati</taxon>
        <taxon>Methanobacteriota</taxon>
        <taxon>Stenosarchaea group</taxon>
        <taxon>Methanomicrobia</taxon>
        <taxon>Methanomicrobiales</taxon>
        <taxon>Methanomicrobiaceae</taxon>
        <taxon>Methanolacinia</taxon>
    </lineage>
</organism>
<dbReference type="Proteomes" id="UP000006565">
    <property type="component" value="Chromosome"/>
</dbReference>
<feature type="transmembrane region" description="Helical" evidence="11">
    <location>
        <begin position="241"/>
        <end position="262"/>
    </location>
</feature>
<evidence type="ECO:0000256" key="6">
    <source>
        <dbReference type="ARBA" id="ARBA00022475"/>
    </source>
</evidence>
<keyword evidence="6 11" id="KW-1003">Cell membrane</keyword>
<evidence type="ECO:0000256" key="1">
    <source>
        <dbReference type="ARBA" id="ARBA00003384"/>
    </source>
</evidence>
<gene>
    <name evidence="11" type="primary">cobD</name>
    <name evidence="12" type="ordered locus">Mpet_0010</name>
</gene>
<evidence type="ECO:0000256" key="9">
    <source>
        <dbReference type="ARBA" id="ARBA00022989"/>
    </source>
</evidence>
<keyword evidence="13" id="KW-1185">Reference proteome</keyword>
<dbReference type="PANTHER" id="PTHR34308:SF1">
    <property type="entry name" value="COBALAMIN BIOSYNTHESIS PROTEIN CBIB"/>
    <property type="match status" value="1"/>
</dbReference>
<evidence type="ECO:0000256" key="2">
    <source>
        <dbReference type="ARBA" id="ARBA00004651"/>
    </source>
</evidence>
<feature type="transmembrane region" description="Helical" evidence="11">
    <location>
        <begin position="77"/>
        <end position="97"/>
    </location>
</feature>
<keyword evidence="10 11" id="KW-0472">Membrane</keyword>
<comment type="subcellular location">
    <subcellularLocation>
        <location evidence="2 11">Cell membrane</location>
        <topology evidence="2 11">Multi-pass membrane protein</topology>
    </subcellularLocation>
</comment>
<dbReference type="PANTHER" id="PTHR34308">
    <property type="entry name" value="COBALAMIN BIOSYNTHESIS PROTEIN CBIB"/>
    <property type="match status" value="1"/>
</dbReference>
<comment type="function">
    <text evidence="1 11">Converts cobyric acid to cobinamide by the addition of aminopropanol on the F carboxylic group.</text>
</comment>
<dbReference type="OrthoDB" id="46105at2157"/>
<keyword evidence="7 11" id="KW-0169">Cobalamin biosynthesis</keyword>
<dbReference type="AlphaFoldDB" id="E1RCW0"/>